<dbReference type="NCBIfam" id="TIGR03544">
    <property type="entry name" value="DivI1A_domain"/>
    <property type="match status" value="2"/>
</dbReference>
<proteinExistence type="predicted"/>
<reference evidence="3" key="1">
    <citation type="journal article" date="2019" name="Int. J. Syst. Evol. Microbiol.">
        <title>The Global Catalogue of Microorganisms (GCM) 10K type strain sequencing project: providing services to taxonomists for standard genome sequencing and annotation.</title>
        <authorList>
            <consortium name="The Broad Institute Genomics Platform"/>
            <consortium name="The Broad Institute Genome Sequencing Center for Infectious Disease"/>
            <person name="Wu L."/>
            <person name="Ma J."/>
        </authorList>
    </citation>
    <scope>NUCLEOTIDE SEQUENCE [LARGE SCALE GENOMIC DNA]</scope>
    <source>
        <strain evidence="3">JCM 16950</strain>
    </source>
</reference>
<evidence type="ECO:0008006" key="4">
    <source>
        <dbReference type="Google" id="ProtNLM"/>
    </source>
</evidence>
<comment type="caution">
    <text evidence="2">The sequence shown here is derived from an EMBL/GenBank/DDBJ whole genome shotgun (WGS) entry which is preliminary data.</text>
</comment>
<dbReference type="RefSeq" id="WP_344784203.1">
    <property type="nucleotide sequence ID" value="NZ_BAABAF010000008.1"/>
</dbReference>
<feature type="compositionally biased region" description="Basic and acidic residues" evidence="1">
    <location>
        <begin position="1"/>
        <end position="10"/>
    </location>
</feature>
<evidence type="ECO:0000313" key="3">
    <source>
        <dbReference type="Proteomes" id="UP001500540"/>
    </source>
</evidence>
<organism evidence="2 3">
    <name type="scientific">Microbacterium kribbense</name>
    <dbReference type="NCBI Taxonomy" id="433645"/>
    <lineage>
        <taxon>Bacteria</taxon>
        <taxon>Bacillati</taxon>
        <taxon>Actinomycetota</taxon>
        <taxon>Actinomycetes</taxon>
        <taxon>Micrococcales</taxon>
        <taxon>Microbacteriaceae</taxon>
        <taxon>Microbacterium</taxon>
    </lineage>
</organism>
<sequence>MTNDSRDARPAGHSFPRTAGRAKGYQVSAVDEFLGRARAAFESATDADALAAADVRSVSFRLVKRGYQPEAVDAALVRVEDAFAARERDQGMATTGTGAWINQTRDRAQEILDRLTRPPRRRFDRARGLGYGYRIDEVDIVADKIAAYLADGKPVTVEQVRAVAFRMQRRGYRETQVDAVLDAVVDVMLAVG</sequence>
<dbReference type="InterPro" id="IPR019932">
    <property type="entry name" value="CHP03543"/>
</dbReference>
<name>A0ABP7GQ88_9MICO</name>
<evidence type="ECO:0000256" key="1">
    <source>
        <dbReference type="SAM" id="MobiDB-lite"/>
    </source>
</evidence>
<dbReference type="NCBIfam" id="TIGR03543">
    <property type="entry name" value="divI1A_rptt_fam"/>
    <property type="match status" value="1"/>
</dbReference>
<dbReference type="EMBL" id="BAABAF010000008">
    <property type="protein sequence ID" value="GAA3772422.1"/>
    <property type="molecule type" value="Genomic_DNA"/>
</dbReference>
<keyword evidence="3" id="KW-1185">Reference proteome</keyword>
<feature type="region of interest" description="Disordered" evidence="1">
    <location>
        <begin position="1"/>
        <end position="21"/>
    </location>
</feature>
<evidence type="ECO:0000313" key="2">
    <source>
        <dbReference type="EMBL" id="GAA3772422.1"/>
    </source>
</evidence>
<dbReference type="Gene3D" id="6.10.250.660">
    <property type="match status" value="2"/>
</dbReference>
<gene>
    <name evidence="2" type="ORF">GCM10022240_25600</name>
</gene>
<dbReference type="InterPro" id="IPR019933">
    <property type="entry name" value="DivIVA_domain"/>
</dbReference>
<accession>A0ABP7GQ88</accession>
<protein>
    <recommendedName>
        <fullName evidence="4">DivIVA domain-containing protein</fullName>
    </recommendedName>
</protein>
<dbReference type="Proteomes" id="UP001500540">
    <property type="component" value="Unassembled WGS sequence"/>
</dbReference>